<dbReference type="RefSeq" id="WP_075586940.1">
    <property type="nucleotide sequence ID" value="NZ_MSYM01000013.1"/>
</dbReference>
<evidence type="ECO:0000256" key="1">
    <source>
        <dbReference type="ARBA" id="ARBA00004496"/>
    </source>
</evidence>
<sequence length="130" mass="14634">MAQTLDQQRAGLAWGYATNSRKLQGDLSDKYRNLAKGAPALIMNSGLMPTLAFYNSKSKAHEEVAESALLADLMTGMIQRLAPQPAPRDFATFMTMLQKCESRDYLRFTDEALELLKWLRQFVDAVKSKD</sequence>
<evidence type="ECO:0000256" key="2">
    <source>
        <dbReference type="ARBA" id="ARBA00006161"/>
    </source>
</evidence>
<reference evidence="6 7" key="1">
    <citation type="submission" date="2017-01" db="EMBL/GenBank/DDBJ databases">
        <title>Genome sequence of Rhodoferax antarcticus ANT.BR, a psychrophilic purple nonsulfur bacterium from an Antarctic microbial mat.</title>
        <authorList>
            <person name="Baker J."/>
            <person name="Riester C."/>
            <person name="Skinner B."/>
            <person name="Newell A."/>
            <person name="Swingley W."/>
            <person name="Madigan M."/>
            <person name="Jung D."/>
            <person name="Asao M."/>
            <person name="Chen M."/>
            <person name="Loughlin P."/>
            <person name="Pan H."/>
            <person name="Lin S."/>
            <person name="Li N."/>
            <person name="Shaw J."/>
            <person name="Prado M."/>
            <person name="Sherman C."/>
            <person name="Li X."/>
            <person name="Tang J."/>
            <person name="Blankenship R."/>
            <person name="Zhao T."/>
            <person name="Touchman J."/>
            <person name="Sattley M."/>
        </authorList>
    </citation>
    <scope>NUCLEOTIDE SEQUENCE [LARGE SCALE GENOMIC DNA]</scope>
    <source>
        <strain evidence="6 7">ANT.BR</strain>
    </source>
</reference>
<gene>
    <name evidence="6" type="ORF">BLL52_2753</name>
</gene>
<comment type="subcellular location">
    <subcellularLocation>
        <location evidence="1">Cytoplasm</location>
    </subcellularLocation>
</comment>
<organism evidence="6 7">
    <name type="scientific">Rhodoferax antarcticus ANT.BR</name>
    <dbReference type="NCBI Taxonomy" id="1111071"/>
    <lineage>
        <taxon>Bacteria</taxon>
        <taxon>Pseudomonadati</taxon>
        <taxon>Pseudomonadota</taxon>
        <taxon>Betaproteobacteria</taxon>
        <taxon>Burkholderiales</taxon>
        <taxon>Comamonadaceae</taxon>
        <taxon>Rhodoferax</taxon>
    </lineage>
</organism>
<evidence type="ECO:0000256" key="4">
    <source>
        <dbReference type="ARBA" id="ARBA00023118"/>
    </source>
</evidence>
<dbReference type="SUPFAM" id="SSF158568">
    <property type="entry name" value="AF1862-like"/>
    <property type="match status" value="1"/>
</dbReference>
<dbReference type="EMBL" id="MSYM01000013">
    <property type="protein sequence ID" value="OLP06517.1"/>
    <property type="molecule type" value="Genomic_DNA"/>
</dbReference>
<evidence type="ECO:0000256" key="3">
    <source>
        <dbReference type="ARBA" id="ARBA00022490"/>
    </source>
</evidence>
<keyword evidence="7" id="KW-1185">Reference proteome</keyword>
<accession>A0A1Q8YET9</accession>
<comment type="caution">
    <text evidence="6">The sequence shown here is derived from an EMBL/GenBank/DDBJ whole genome shotgun (WGS) entry which is preliminary data.</text>
</comment>
<proteinExistence type="inferred from homology"/>
<dbReference type="Pfam" id="PF09701">
    <property type="entry name" value="Cas_Cmr5"/>
    <property type="match status" value="1"/>
</dbReference>
<dbReference type="STRING" id="81479.RA876_07850"/>
<dbReference type="Gene3D" id="1.10.520.30">
    <property type="entry name" value="AF1862-like domain"/>
    <property type="match status" value="1"/>
</dbReference>
<dbReference type="InterPro" id="IPR023101">
    <property type="entry name" value="AF1862-like_dom_sf"/>
</dbReference>
<keyword evidence="3" id="KW-0963">Cytoplasm</keyword>
<protein>
    <recommendedName>
        <fullName evidence="5">CRISPR type III-B/RAMP module-associated protein Cmr5</fullName>
    </recommendedName>
</protein>
<dbReference type="GO" id="GO:0051607">
    <property type="term" value="P:defense response to virus"/>
    <property type="evidence" value="ECO:0007669"/>
    <property type="project" value="UniProtKB-KW"/>
</dbReference>
<evidence type="ECO:0000313" key="7">
    <source>
        <dbReference type="Proteomes" id="UP000185911"/>
    </source>
</evidence>
<dbReference type="Proteomes" id="UP000185911">
    <property type="component" value="Unassembled WGS sequence"/>
</dbReference>
<dbReference type="AlphaFoldDB" id="A0A1Q8YET9"/>
<name>A0A1Q8YET9_9BURK</name>
<dbReference type="GO" id="GO:0005737">
    <property type="term" value="C:cytoplasm"/>
    <property type="evidence" value="ECO:0007669"/>
    <property type="project" value="UniProtKB-SubCell"/>
</dbReference>
<dbReference type="InterPro" id="IPR010160">
    <property type="entry name" value="CRISPR-assoc_prot_Cmr5"/>
</dbReference>
<dbReference type="NCBIfam" id="TIGR01881">
    <property type="entry name" value="cas_Cmr5"/>
    <property type="match status" value="1"/>
</dbReference>
<evidence type="ECO:0000313" key="6">
    <source>
        <dbReference type="EMBL" id="OLP06517.1"/>
    </source>
</evidence>
<evidence type="ECO:0000256" key="5">
    <source>
        <dbReference type="ARBA" id="ARBA00030001"/>
    </source>
</evidence>
<keyword evidence="4" id="KW-0051">Antiviral defense</keyword>
<comment type="similarity">
    <text evidence="2">Belongs to the CRISPR system Cmr5 family.</text>
</comment>